<protein>
    <submittedName>
        <fullName evidence="2">DUF3301 domain-containing protein</fullName>
    </submittedName>
</protein>
<evidence type="ECO:0000313" key="2">
    <source>
        <dbReference type="EMBL" id="UXW01414.1"/>
    </source>
</evidence>
<gene>
    <name evidence="2" type="ORF">IXO792_10410</name>
</gene>
<keyword evidence="1" id="KW-1133">Transmembrane helix</keyword>
<proteinExistence type="predicted"/>
<dbReference type="Pfam" id="PF11743">
    <property type="entry name" value="DUF3301"/>
    <property type="match status" value="1"/>
</dbReference>
<name>A0AAJ5MBX4_XANOO</name>
<dbReference type="InterPro" id="IPR021732">
    <property type="entry name" value="DUF3301"/>
</dbReference>
<feature type="transmembrane region" description="Helical" evidence="1">
    <location>
        <begin position="20"/>
        <end position="42"/>
    </location>
</feature>
<reference evidence="2" key="2">
    <citation type="submission" date="2020-01" db="EMBL/GenBank/DDBJ databases">
        <title>Complete genome investigation of Xanthomonas oryzae strains.</title>
        <authorList>
            <person name="Kaur A."/>
            <person name="Bansal K."/>
            <person name="Patil P.B."/>
        </authorList>
    </citation>
    <scope>NUCLEOTIDE SEQUENCE</scope>
    <source>
        <strain evidence="2">IXO792</strain>
    </source>
</reference>
<evidence type="ECO:0000256" key="1">
    <source>
        <dbReference type="SAM" id="Phobius"/>
    </source>
</evidence>
<evidence type="ECO:0000313" key="3">
    <source>
        <dbReference type="Proteomes" id="UP000187097"/>
    </source>
</evidence>
<keyword evidence="1" id="KW-0812">Transmembrane</keyword>
<accession>A0AAJ5MBX4</accession>
<dbReference type="Proteomes" id="UP000187097">
    <property type="component" value="Chromosome"/>
</dbReference>
<keyword evidence="1" id="KW-0472">Membrane</keyword>
<dbReference type="EMBL" id="CP047493">
    <property type="protein sequence ID" value="UXW01414.1"/>
    <property type="molecule type" value="Genomic_DNA"/>
</dbReference>
<sequence length="138" mass="15431">MRMRIEDIDRVAIVGHARPWHIGGMPSLIVFMIVGSAVVAFWNSSRAAAERAEVLGRNACRAADVQWLDQSVHSTGIRLCRMPTGWLGFERTFRFDYSCDGVDRHSGKLVLRGDQLIAFTGPQVASVRTLHPEQEPLE</sequence>
<dbReference type="AlphaFoldDB" id="A0AAJ5MBX4"/>
<reference evidence="2" key="1">
    <citation type="submission" date="2015-01" db="EMBL/GenBank/DDBJ databases">
        <authorList>
            <person name="Midha S."/>
            <person name="Anil M.G."/>
            <person name="Mishra D."/>
            <person name="Brahma K."/>
            <person name="Laha G.S."/>
            <person name="Sundaram R.M."/>
            <person name="Sonti R.V."/>
            <person name="Patil P.B."/>
        </authorList>
    </citation>
    <scope>NUCLEOTIDE SEQUENCE</scope>
    <source>
        <strain evidence="2">IXO792</strain>
    </source>
</reference>
<organism evidence="2 3">
    <name type="scientific">Xanthomonas oryzae pv. oryzae</name>
    <dbReference type="NCBI Taxonomy" id="64187"/>
    <lineage>
        <taxon>Bacteria</taxon>
        <taxon>Pseudomonadati</taxon>
        <taxon>Pseudomonadota</taxon>
        <taxon>Gammaproteobacteria</taxon>
        <taxon>Lysobacterales</taxon>
        <taxon>Lysobacteraceae</taxon>
        <taxon>Xanthomonas</taxon>
    </lineage>
</organism>